<protein>
    <recommendedName>
        <fullName evidence="9">Mid2 domain-containing protein</fullName>
    </recommendedName>
</protein>
<gene>
    <name evidence="7" type="ORF">DL764_007372</name>
</gene>
<evidence type="ECO:0008006" key="9">
    <source>
        <dbReference type="Google" id="ProtNLM"/>
    </source>
</evidence>
<keyword evidence="2 6" id="KW-0812">Transmembrane</keyword>
<keyword evidence="8" id="KW-1185">Reference proteome</keyword>
<dbReference type="AlphaFoldDB" id="A0A4Q4T1E6"/>
<evidence type="ECO:0000256" key="2">
    <source>
        <dbReference type="ARBA" id="ARBA00022692"/>
    </source>
</evidence>
<dbReference type="PANTHER" id="PTHR15549">
    <property type="entry name" value="PAIRED IMMUNOGLOBULIN-LIKE TYPE 2 RECEPTOR"/>
    <property type="match status" value="1"/>
</dbReference>
<reference evidence="7 8" key="1">
    <citation type="submission" date="2018-06" db="EMBL/GenBank/DDBJ databases">
        <title>Complete Genomes of Monosporascus.</title>
        <authorList>
            <person name="Robinson A.J."/>
            <person name="Natvig D.O."/>
        </authorList>
    </citation>
    <scope>NUCLEOTIDE SEQUENCE [LARGE SCALE GENOMIC DNA]</scope>
    <source>
        <strain evidence="7 8">CBS 110550</strain>
    </source>
</reference>
<evidence type="ECO:0000256" key="3">
    <source>
        <dbReference type="ARBA" id="ARBA00022989"/>
    </source>
</evidence>
<accession>A0A4Q4T1E6</accession>
<dbReference type="EMBL" id="QJNU01000499">
    <property type="protein sequence ID" value="RYO97077.1"/>
    <property type="molecule type" value="Genomic_DNA"/>
</dbReference>
<feature type="compositionally biased region" description="Low complexity" evidence="5">
    <location>
        <begin position="188"/>
        <end position="253"/>
    </location>
</feature>
<dbReference type="STRING" id="155417.A0A4Q4T1E6"/>
<feature type="region of interest" description="Disordered" evidence="5">
    <location>
        <begin position="289"/>
        <end position="432"/>
    </location>
</feature>
<proteinExistence type="predicted"/>
<dbReference type="GO" id="GO:0071944">
    <property type="term" value="C:cell periphery"/>
    <property type="evidence" value="ECO:0007669"/>
    <property type="project" value="UniProtKB-ARBA"/>
</dbReference>
<dbReference type="OrthoDB" id="4148662at2759"/>
<evidence type="ECO:0000256" key="4">
    <source>
        <dbReference type="ARBA" id="ARBA00023136"/>
    </source>
</evidence>
<comment type="caution">
    <text evidence="7">The sequence shown here is derived from an EMBL/GenBank/DDBJ whole genome shotgun (WGS) entry which is preliminary data.</text>
</comment>
<name>A0A4Q4T1E6_9PEZI</name>
<keyword evidence="4 6" id="KW-0472">Membrane</keyword>
<comment type="subcellular location">
    <subcellularLocation>
        <location evidence="1">Membrane</location>
        <topology evidence="1">Single-pass membrane protein</topology>
    </subcellularLocation>
</comment>
<feature type="compositionally biased region" description="Low complexity" evidence="5">
    <location>
        <begin position="161"/>
        <end position="178"/>
    </location>
</feature>
<feature type="transmembrane region" description="Helical" evidence="6">
    <location>
        <begin position="259"/>
        <end position="283"/>
    </location>
</feature>
<evidence type="ECO:0000313" key="8">
    <source>
        <dbReference type="Proteomes" id="UP000293360"/>
    </source>
</evidence>
<evidence type="ECO:0000256" key="6">
    <source>
        <dbReference type="SAM" id="Phobius"/>
    </source>
</evidence>
<evidence type="ECO:0000256" key="1">
    <source>
        <dbReference type="ARBA" id="ARBA00004167"/>
    </source>
</evidence>
<evidence type="ECO:0000313" key="7">
    <source>
        <dbReference type="EMBL" id="RYO97077.1"/>
    </source>
</evidence>
<dbReference type="InterPro" id="IPR051694">
    <property type="entry name" value="Immunoregulatory_rcpt-like"/>
</dbReference>
<sequence>MSDGPNIFVSNGTCYSAPGEELDGSFIPCGNDAFGHQTCCGAGDNCLSNNACFGIHGEGYGSYLTYMAGCTDPDYEDQGCPDKEDIDQPWIALTHCGDSGGEWAPCSQEGDPTTLQPGSYCSCTDASETTVAFSAGTSLTNIASLPESTGESIQFFAGHFPTSPESSSETTSAEAPSSDGDTTATSIQTGSATPSPGTTPTQTTGLTTSSQGTTPTQTGSATSSLSDTSTGDSSTASPSGTGTALSDGGSDSGELSTGAIIGIGVGAGVGGLLIILAAMAFFVRRKRRRLSSPSTGTIDGGDKEPLPDIPDPTAPEADGQAVSEADGRAAQPWSLRKAELEESRPLTPPPPNNKAESGSGAVGRVIKPYRKDPTVPEADGQPVSEADGRAISTEEPARRGQVTGGDAHGVSRMRRNAEFGTVAELPGSESWH</sequence>
<organism evidence="7 8">
    <name type="scientific">Monosporascus ibericus</name>
    <dbReference type="NCBI Taxonomy" id="155417"/>
    <lineage>
        <taxon>Eukaryota</taxon>
        <taxon>Fungi</taxon>
        <taxon>Dikarya</taxon>
        <taxon>Ascomycota</taxon>
        <taxon>Pezizomycotina</taxon>
        <taxon>Sordariomycetes</taxon>
        <taxon>Xylariomycetidae</taxon>
        <taxon>Xylariales</taxon>
        <taxon>Xylariales incertae sedis</taxon>
        <taxon>Monosporascus</taxon>
    </lineage>
</organism>
<dbReference type="Proteomes" id="UP000293360">
    <property type="component" value="Unassembled WGS sequence"/>
</dbReference>
<evidence type="ECO:0000256" key="5">
    <source>
        <dbReference type="SAM" id="MobiDB-lite"/>
    </source>
</evidence>
<dbReference type="GO" id="GO:0016020">
    <property type="term" value="C:membrane"/>
    <property type="evidence" value="ECO:0007669"/>
    <property type="project" value="UniProtKB-SubCell"/>
</dbReference>
<keyword evidence="3 6" id="KW-1133">Transmembrane helix</keyword>
<feature type="region of interest" description="Disordered" evidence="5">
    <location>
        <begin position="157"/>
        <end position="253"/>
    </location>
</feature>